<accession>A0A1S3JRT7</accession>
<sequence length="475" mass="53503">MFRRFRRERDEPPDGAIRKLGFNEDGCVALGETVSFPVTFAVFLKSKTEITHEMMLKSLQAVTRKHPLLRVKVIKNSAGYRYYVPIDNWEGCLNLTTRKATDWHQIAAEAGDKKIDASAGPLWFADLLEMEELEGTEDKKSYVLIMVFNHAILDGKSGVFVMNDIVRNLNLAVDGCVDQDEAEILPIAPCMEEALPPEIQLGFFGFLKLLFVIAKLMRRGVNEYMKQYPARVQREPDVKIGTYFYDFSIPMAPLLERCRAEKVTVQGAVTAAAYIALLHVIRAKNPEITKIKMGSNYIADYRRFCRPVLAPDFMGFHAVASLLNPVEVTSNVSDPSYFWSIARRVTTEIHEYIGDQTRPIQMLRLASRLVSYESLGKKMPAQRARGERAADAFGVSNIGNVDPIMTAGQPGSSVEVTKVLWGTNGANICPPFMHFLMSVRGKLVWTLNWYSNISTEEEAEAYAKEIQEVLNRAIL</sequence>
<dbReference type="SUPFAM" id="SSF52777">
    <property type="entry name" value="CoA-dependent acyltransferases"/>
    <property type="match status" value="2"/>
</dbReference>
<evidence type="ECO:0000313" key="2">
    <source>
        <dbReference type="RefSeq" id="XP_013413128.1"/>
    </source>
</evidence>
<dbReference type="GeneID" id="106175599"/>
<dbReference type="PANTHER" id="PTHR28037">
    <property type="entry name" value="ALCOHOL O-ACETYLTRANSFERASE 1-RELATED"/>
    <property type="match status" value="1"/>
</dbReference>
<dbReference type="InterPro" id="IPR052058">
    <property type="entry name" value="Alcohol_O-acetyltransferase"/>
</dbReference>
<organism evidence="1 2">
    <name type="scientific">Lingula anatina</name>
    <name type="common">Brachiopod</name>
    <name type="synonym">Lingula unguis</name>
    <dbReference type="NCBI Taxonomy" id="7574"/>
    <lineage>
        <taxon>Eukaryota</taxon>
        <taxon>Metazoa</taxon>
        <taxon>Spiralia</taxon>
        <taxon>Lophotrochozoa</taxon>
        <taxon>Brachiopoda</taxon>
        <taxon>Linguliformea</taxon>
        <taxon>Lingulata</taxon>
        <taxon>Lingulida</taxon>
        <taxon>Linguloidea</taxon>
        <taxon>Lingulidae</taxon>
        <taxon>Lingula</taxon>
    </lineage>
</organism>
<dbReference type="KEGG" id="lak:106175599"/>
<dbReference type="RefSeq" id="XP_013413128.1">
    <property type="nucleotide sequence ID" value="XM_013557674.2"/>
</dbReference>
<dbReference type="InParanoid" id="A0A1S3JRT7"/>
<dbReference type="Proteomes" id="UP000085678">
    <property type="component" value="Unplaced"/>
</dbReference>
<evidence type="ECO:0000313" key="1">
    <source>
        <dbReference type="Proteomes" id="UP000085678"/>
    </source>
</evidence>
<dbReference type="OrthoDB" id="5963073at2759"/>
<dbReference type="AlphaFoldDB" id="A0A1S3JRT7"/>
<protein>
    <submittedName>
        <fullName evidence="2">Uncharacterized protein LOC106175599</fullName>
    </submittedName>
</protein>
<dbReference type="PANTHER" id="PTHR28037:SF1">
    <property type="entry name" value="ALCOHOL O-ACETYLTRANSFERASE 1-RELATED"/>
    <property type="match status" value="1"/>
</dbReference>
<dbReference type="Gene3D" id="3.30.559.30">
    <property type="entry name" value="Nonribosomal peptide synthetase, condensation domain"/>
    <property type="match status" value="1"/>
</dbReference>
<gene>
    <name evidence="2" type="primary">LOC106175599</name>
</gene>
<dbReference type="OMA" id="HIGCHIT"/>
<keyword evidence="1" id="KW-1185">Reference proteome</keyword>
<name>A0A1S3JRT7_LINAN</name>
<proteinExistence type="predicted"/>
<dbReference type="Gene3D" id="3.30.559.10">
    <property type="entry name" value="Chloramphenicol acetyltransferase-like domain"/>
    <property type="match status" value="1"/>
</dbReference>
<dbReference type="InterPro" id="IPR023213">
    <property type="entry name" value="CAT-like_dom_sf"/>
</dbReference>
<reference evidence="2" key="1">
    <citation type="submission" date="2025-08" db="UniProtKB">
        <authorList>
            <consortium name="RefSeq"/>
        </authorList>
    </citation>
    <scope>IDENTIFICATION</scope>
    <source>
        <tissue evidence="2">Gonads</tissue>
    </source>
</reference>